<dbReference type="EMBL" id="BMHL01000013">
    <property type="protein sequence ID" value="GGC63005.1"/>
    <property type="molecule type" value="Genomic_DNA"/>
</dbReference>
<dbReference type="Pfam" id="PF00665">
    <property type="entry name" value="rve"/>
    <property type="match status" value="1"/>
</dbReference>
<accession>A0ABQ1NA76</accession>
<feature type="domain" description="Integrase catalytic" evidence="1">
    <location>
        <begin position="96"/>
        <end position="258"/>
    </location>
</feature>
<evidence type="ECO:0000259" key="1">
    <source>
        <dbReference type="PROSITE" id="PS50994"/>
    </source>
</evidence>
<dbReference type="InterPro" id="IPR048020">
    <property type="entry name" value="Transpos_IS3"/>
</dbReference>
<reference evidence="3" key="1">
    <citation type="journal article" date="2019" name="Int. J. Syst. Evol. Microbiol.">
        <title>The Global Catalogue of Microorganisms (GCM) 10K type strain sequencing project: providing services to taxonomists for standard genome sequencing and annotation.</title>
        <authorList>
            <consortium name="The Broad Institute Genomics Platform"/>
            <consortium name="The Broad Institute Genome Sequencing Center for Infectious Disease"/>
            <person name="Wu L."/>
            <person name="Ma J."/>
        </authorList>
    </citation>
    <scope>NUCLEOTIDE SEQUENCE [LARGE SCALE GENOMIC DNA]</scope>
    <source>
        <strain evidence="3">CGMCC 1.15103</strain>
    </source>
</reference>
<dbReference type="SUPFAM" id="SSF53098">
    <property type="entry name" value="Ribonuclease H-like"/>
    <property type="match status" value="1"/>
</dbReference>
<name>A0ABQ1NA76_9BURK</name>
<dbReference type="Pfam" id="PF13333">
    <property type="entry name" value="rve_2"/>
    <property type="match status" value="1"/>
</dbReference>
<dbReference type="PANTHER" id="PTHR46889">
    <property type="entry name" value="TRANSPOSASE INSF FOR INSERTION SEQUENCE IS3B-RELATED"/>
    <property type="match status" value="1"/>
</dbReference>
<evidence type="ECO:0000313" key="3">
    <source>
        <dbReference type="Proteomes" id="UP000602004"/>
    </source>
</evidence>
<keyword evidence="3" id="KW-1185">Reference proteome</keyword>
<dbReference type="PANTHER" id="PTHR46889:SF4">
    <property type="entry name" value="TRANSPOSASE INSO FOR INSERTION SEQUENCE ELEMENT IS911B-RELATED"/>
    <property type="match status" value="1"/>
</dbReference>
<dbReference type="InterPro" id="IPR001584">
    <property type="entry name" value="Integrase_cat-core"/>
</dbReference>
<evidence type="ECO:0000313" key="2">
    <source>
        <dbReference type="EMBL" id="GGC63005.1"/>
    </source>
</evidence>
<dbReference type="PROSITE" id="PS50994">
    <property type="entry name" value="INTEGRASE"/>
    <property type="match status" value="1"/>
</dbReference>
<dbReference type="InterPro" id="IPR036397">
    <property type="entry name" value="RNaseH_sf"/>
</dbReference>
<dbReference type="InterPro" id="IPR012337">
    <property type="entry name" value="RNaseH-like_sf"/>
</dbReference>
<proteinExistence type="predicted"/>
<sequence length="265" mass="30617">MAITRGARGRRRCGHGRNREWRPRCSLRISARVKVFGPERLQKHLDEHGVQIGVHRIKRLRKKLGLRCRQKRKFKATTNSKHDLPVAPNLLNQDFTATAPNQAWCGDITYIATDEGWLYLAGLNDLFSGELVGYAMSGRMTKHLVMQALFRAVASQRPVAGLIHHTDRGSQYCAHTYRELVGQFRMQASMSRRGNCFDNAPIESFWGRLKSELVYHRRFATREEARRAISEYIETSYNRQRTQARLDYLSSAAFTQRYYLNQVAA</sequence>
<organism evidence="2 3">
    <name type="scientific">Paraburkholderia caffeinilytica</name>
    <dbReference type="NCBI Taxonomy" id="1761016"/>
    <lineage>
        <taxon>Bacteria</taxon>
        <taxon>Pseudomonadati</taxon>
        <taxon>Pseudomonadota</taxon>
        <taxon>Betaproteobacteria</taxon>
        <taxon>Burkholderiales</taxon>
        <taxon>Burkholderiaceae</taxon>
        <taxon>Paraburkholderia</taxon>
    </lineage>
</organism>
<dbReference type="NCBIfam" id="NF033516">
    <property type="entry name" value="transpos_IS3"/>
    <property type="match status" value="1"/>
</dbReference>
<gene>
    <name evidence="2" type="ORF">GCM10011400_58570</name>
</gene>
<protein>
    <submittedName>
        <fullName evidence="2">Transposase</fullName>
    </submittedName>
</protein>
<dbReference type="Gene3D" id="3.30.420.10">
    <property type="entry name" value="Ribonuclease H-like superfamily/Ribonuclease H"/>
    <property type="match status" value="1"/>
</dbReference>
<dbReference type="InterPro" id="IPR050900">
    <property type="entry name" value="Transposase_IS3/IS150/IS904"/>
</dbReference>
<comment type="caution">
    <text evidence="2">The sequence shown here is derived from an EMBL/GenBank/DDBJ whole genome shotgun (WGS) entry which is preliminary data.</text>
</comment>
<dbReference type="Proteomes" id="UP000602004">
    <property type="component" value="Unassembled WGS sequence"/>
</dbReference>